<evidence type="ECO:0000256" key="17">
    <source>
        <dbReference type="RuleBase" id="RU361183"/>
    </source>
</evidence>
<dbReference type="PANTHER" id="PTHR10127:SF862">
    <property type="entry name" value="ZINC METALLOPROTEINASE NAS-27"/>
    <property type="match status" value="1"/>
</dbReference>
<evidence type="ECO:0000256" key="5">
    <source>
        <dbReference type="ARBA" id="ARBA00022670"/>
    </source>
</evidence>
<evidence type="ECO:0000259" key="19">
    <source>
        <dbReference type="PROSITE" id="PS51864"/>
    </source>
</evidence>
<dbReference type="InterPro" id="IPR001506">
    <property type="entry name" value="Peptidase_M12A"/>
</dbReference>
<evidence type="ECO:0000256" key="13">
    <source>
        <dbReference type="ARBA" id="ARBA00023180"/>
    </source>
</evidence>
<dbReference type="PROSITE" id="PS01180">
    <property type="entry name" value="CUB"/>
    <property type="match status" value="1"/>
</dbReference>
<keyword evidence="11" id="KW-0865">Zymogen</keyword>
<dbReference type="Pfam" id="PF01400">
    <property type="entry name" value="Astacin"/>
    <property type="match status" value="1"/>
</dbReference>
<keyword evidence="8 16" id="KW-0378">Hydrolase</keyword>
<dbReference type="InterPro" id="IPR035914">
    <property type="entry name" value="Sperma_CUB_dom_sf"/>
</dbReference>
<dbReference type="Gene3D" id="1.10.10.1940">
    <property type="match status" value="1"/>
</dbReference>
<comment type="function">
    <text evidence="1">Metalloprotease.</text>
</comment>
<dbReference type="PIRSF" id="PIRSF036365">
    <property type="entry name" value="Astacin_nematoda"/>
    <property type="match status" value="1"/>
</dbReference>
<dbReference type="Gene3D" id="2.60.120.290">
    <property type="entry name" value="Spermadhesin, CUB domain"/>
    <property type="match status" value="1"/>
</dbReference>
<dbReference type="SUPFAM" id="SSF49854">
    <property type="entry name" value="Spermadhesin, CUB domain"/>
    <property type="match status" value="1"/>
</dbReference>
<dbReference type="AlphaFoldDB" id="A0A8S9ZZV9"/>
<dbReference type="SUPFAM" id="SSF55486">
    <property type="entry name" value="Metalloproteases ('zincins'), catalytic domain"/>
    <property type="match status" value="1"/>
</dbReference>
<dbReference type="InterPro" id="IPR003582">
    <property type="entry name" value="ShKT_dom"/>
</dbReference>
<dbReference type="GO" id="GO:0008270">
    <property type="term" value="F:zinc ion binding"/>
    <property type="evidence" value="ECO:0007669"/>
    <property type="project" value="UniProtKB-UniRule"/>
</dbReference>
<dbReference type="GO" id="GO:0005576">
    <property type="term" value="C:extracellular region"/>
    <property type="evidence" value="ECO:0007669"/>
    <property type="project" value="UniProtKB-SubCell"/>
</dbReference>
<dbReference type="CDD" id="cd00041">
    <property type="entry name" value="CUB"/>
    <property type="match status" value="1"/>
</dbReference>
<evidence type="ECO:0000256" key="16">
    <source>
        <dbReference type="PROSITE-ProRule" id="PRU01211"/>
    </source>
</evidence>
<dbReference type="GO" id="GO:0018996">
    <property type="term" value="P:molting cycle, collagen and cuticulin-based cuticle"/>
    <property type="evidence" value="ECO:0007669"/>
    <property type="project" value="InterPro"/>
</dbReference>
<dbReference type="OrthoDB" id="5819035at2759"/>
<gene>
    <name evidence="20" type="ORF">Mgra_00002111</name>
</gene>
<dbReference type="Proteomes" id="UP000605970">
    <property type="component" value="Unassembled WGS sequence"/>
</dbReference>
<sequence>MGEEKMKEMHQVKQNLAELKHHLMAGWEVSGLMEPSVILANAMNLEEQRELNPNIINYKREAIAEINKPLNDFLYQGDILLNINQSKEILINVKKQNEKGGISGGIIPGQLTVIIGGDELMILDEQNRKRRQAQTGRNFPKNQWEPLHPVPYIFDAKLKEETRKLVRLAAKFWTEHTCLSFAENGQGNPKVRIFPGGGCFSQVGRAFNQVEQMISLGHGCEQFGIAAHELGHTLGFFHAQARFDRDQFVNVVYSNLSPQLATQFVKQSPADNFNFGVTYDYGSIMHYSDTDMSTNRVTMLAKEKGFQHTMGNNVAPSFLDVLEMNLYYKCSEHCNAFGADCKNGGYRHPRNCSTCICPDGFGSFDCTKRASPIFGAPPNCGRTIKANNSDEFQILNGEVSSSVENGMAARHAQCWWHIRAPNGKRIQIRVKSISGACSDGCFYGGTEIKTRDFLRVGARICCRSDVRPLGILYSNTELAIISVFSQYKKQRFSIEYKIVDQLNVPPEGFDDYDNINWKDLNKENNKIINETTKEEKNKTNKIECRDIATKCFSLLNLCDNPLYRRLMGRQCAKSCARCNSSNELINENKNTKETKITKENCGKKDHNG</sequence>
<feature type="binding site" evidence="16">
    <location>
        <position position="228"/>
    </location>
    <ligand>
        <name>Zn(2+)</name>
        <dbReference type="ChEBI" id="CHEBI:29105"/>
        <note>catalytic</note>
    </ligand>
</feature>
<evidence type="ECO:0000256" key="3">
    <source>
        <dbReference type="ARBA" id="ARBA00022525"/>
    </source>
</evidence>
<keyword evidence="6 16" id="KW-0479">Metal-binding</keyword>
<proteinExistence type="predicted"/>
<dbReference type="InterPro" id="IPR017050">
    <property type="entry name" value="Metallopeptidase_nem"/>
</dbReference>
<dbReference type="Pfam" id="PF01549">
    <property type="entry name" value="ShK"/>
    <property type="match status" value="1"/>
</dbReference>
<evidence type="ECO:0000256" key="10">
    <source>
        <dbReference type="ARBA" id="ARBA00023049"/>
    </source>
</evidence>
<comment type="cofactor">
    <cofactor evidence="16 17">
        <name>Zn(2+)</name>
        <dbReference type="ChEBI" id="CHEBI:29105"/>
    </cofactor>
    <text evidence="16 17">Binds 1 zinc ion per subunit.</text>
</comment>
<keyword evidence="21" id="KW-1185">Reference proteome</keyword>
<evidence type="ECO:0000256" key="12">
    <source>
        <dbReference type="ARBA" id="ARBA00023157"/>
    </source>
</evidence>
<dbReference type="InterPro" id="IPR000859">
    <property type="entry name" value="CUB_dom"/>
</dbReference>
<accession>A0A8S9ZZV9</accession>
<comment type="caution">
    <text evidence="20">The sequence shown here is derived from an EMBL/GenBank/DDBJ whole genome shotgun (WGS) entry which is preliminary data.</text>
</comment>
<dbReference type="SMART" id="SM00254">
    <property type="entry name" value="ShKT"/>
    <property type="match status" value="1"/>
</dbReference>
<comment type="subcellular location">
    <subcellularLocation>
        <location evidence="2 14">Secreted</location>
    </subcellularLocation>
</comment>
<evidence type="ECO:0000256" key="1">
    <source>
        <dbReference type="ARBA" id="ARBA00002657"/>
    </source>
</evidence>
<evidence type="ECO:0000256" key="14">
    <source>
        <dbReference type="PIRNR" id="PIRNR036365"/>
    </source>
</evidence>
<evidence type="ECO:0000256" key="8">
    <source>
        <dbReference type="ARBA" id="ARBA00022801"/>
    </source>
</evidence>
<evidence type="ECO:0000259" key="18">
    <source>
        <dbReference type="PROSITE" id="PS01180"/>
    </source>
</evidence>
<keyword evidence="4" id="KW-0245">EGF-like domain</keyword>
<dbReference type="GO" id="GO:0004222">
    <property type="term" value="F:metalloendopeptidase activity"/>
    <property type="evidence" value="ECO:0007669"/>
    <property type="project" value="UniProtKB-UniRule"/>
</dbReference>
<dbReference type="SMART" id="SM00235">
    <property type="entry name" value="ZnMc"/>
    <property type="match status" value="1"/>
</dbReference>
<evidence type="ECO:0000256" key="4">
    <source>
        <dbReference type="ARBA" id="ARBA00022536"/>
    </source>
</evidence>
<keyword evidence="5 16" id="KW-0645">Protease</keyword>
<protein>
    <recommendedName>
        <fullName evidence="14">Zinc metalloproteinase</fullName>
    </recommendedName>
</protein>
<dbReference type="InterPro" id="IPR024079">
    <property type="entry name" value="MetalloPept_cat_dom_sf"/>
</dbReference>
<name>A0A8S9ZZV9_9BILA</name>
<dbReference type="InterPro" id="IPR006026">
    <property type="entry name" value="Peptidase_Metallo"/>
</dbReference>
<organism evidence="20 21">
    <name type="scientific">Meloidogyne graminicola</name>
    <dbReference type="NCBI Taxonomy" id="189291"/>
    <lineage>
        <taxon>Eukaryota</taxon>
        <taxon>Metazoa</taxon>
        <taxon>Ecdysozoa</taxon>
        <taxon>Nematoda</taxon>
        <taxon>Chromadorea</taxon>
        <taxon>Rhabditida</taxon>
        <taxon>Tylenchina</taxon>
        <taxon>Tylenchomorpha</taxon>
        <taxon>Tylenchoidea</taxon>
        <taxon>Meloidogynidae</taxon>
        <taxon>Meloidogyninae</taxon>
        <taxon>Meloidogyne</taxon>
    </lineage>
</organism>
<dbReference type="SMART" id="SM00042">
    <property type="entry name" value="CUB"/>
    <property type="match status" value="1"/>
</dbReference>
<evidence type="ECO:0000313" key="21">
    <source>
        <dbReference type="Proteomes" id="UP000605970"/>
    </source>
</evidence>
<keyword evidence="7" id="KW-0732">Signal</keyword>
<keyword evidence="13" id="KW-0325">Glycoprotein</keyword>
<dbReference type="InterPro" id="IPR034035">
    <property type="entry name" value="Astacin-like_dom"/>
</dbReference>
<comment type="caution">
    <text evidence="15">Lacks conserved residue(s) required for the propagation of feature annotation.</text>
</comment>
<reference evidence="20" key="1">
    <citation type="journal article" date="2020" name="Ecol. Evol.">
        <title>Genome structure and content of the rice root-knot nematode (Meloidogyne graminicola).</title>
        <authorList>
            <person name="Phan N.T."/>
            <person name="Danchin E.G.J."/>
            <person name="Klopp C."/>
            <person name="Perfus-Barbeoch L."/>
            <person name="Kozlowski D.K."/>
            <person name="Koutsovoulos G.D."/>
            <person name="Lopez-Roques C."/>
            <person name="Bouchez O."/>
            <person name="Zahm M."/>
            <person name="Besnard G."/>
            <person name="Bellafiore S."/>
        </authorList>
    </citation>
    <scope>NUCLEOTIDE SEQUENCE</scope>
    <source>
        <strain evidence="20">VN-18</strain>
    </source>
</reference>
<feature type="active site" evidence="16">
    <location>
        <position position="229"/>
    </location>
</feature>
<keyword evidence="12" id="KW-1015">Disulfide bond</keyword>
<evidence type="ECO:0000313" key="20">
    <source>
        <dbReference type="EMBL" id="KAF7638433.1"/>
    </source>
</evidence>
<dbReference type="PRINTS" id="PR00480">
    <property type="entry name" value="ASTACIN"/>
</dbReference>
<evidence type="ECO:0000256" key="6">
    <source>
        <dbReference type="ARBA" id="ARBA00022723"/>
    </source>
</evidence>
<dbReference type="GO" id="GO:0006508">
    <property type="term" value="P:proteolysis"/>
    <property type="evidence" value="ECO:0007669"/>
    <property type="project" value="UniProtKB-KW"/>
</dbReference>
<keyword evidence="10 16" id="KW-0482">Metalloprotease</keyword>
<evidence type="ECO:0000256" key="15">
    <source>
        <dbReference type="PROSITE-ProRule" id="PRU00059"/>
    </source>
</evidence>
<dbReference type="CDD" id="cd04280">
    <property type="entry name" value="ZnMc_astacin_like"/>
    <property type="match status" value="1"/>
</dbReference>
<keyword evidence="3 14" id="KW-0964">Secreted</keyword>
<evidence type="ECO:0000256" key="2">
    <source>
        <dbReference type="ARBA" id="ARBA00004613"/>
    </source>
</evidence>
<dbReference type="PROSITE" id="PS51864">
    <property type="entry name" value="ASTACIN"/>
    <property type="match status" value="1"/>
</dbReference>
<dbReference type="EMBL" id="JABEBT010000012">
    <property type="protein sequence ID" value="KAF7638433.1"/>
    <property type="molecule type" value="Genomic_DNA"/>
</dbReference>
<feature type="domain" description="CUB" evidence="18">
    <location>
        <begin position="380"/>
        <end position="499"/>
    </location>
</feature>
<feature type="binding site" evidence="16">
    <location>
        <position position="238"/>
    </location>
    <ligand>
        <name>Zn(2+)</name>
        <dbReference type="ChEBI" id="CHEBI:29105"/>
        <note>catalytic</note>
    </ligand>
</feature>
<dbReference type="Gene3D" id="3.40.390.10">
    <property type="entry name" value="Collagenase (Catalytic Domain)"/>
    <property type="match status" value="1"/>
</dbReference>
<evidence type="ECO:0000256" key="9">
    <source>
        <dbReference type="ARBA" id="ARBA00022833"/>
    </source>
</evidence>
<dbReference type="PANTHER" id="PTHR10127">
    <property type="entry name" value="DISCOIDIN, CUB, EGF, LAMININ , AND ZINC METALLOPROTEASE DOMAIN CONTAINING"/>
    <property type="match status" value="1"/>
</dbReference>
<keyword evidence="9 16" id="KW-0862">Zinc</keyword>
<feature type="binding site" evidence="16">
    <location>
        <position position="232"/>
    </location>
    <ligand>
        <name>Zn(2+)</name>
        <dbReference type="ChEBI" id="CHEBI:29105"/>
        <note>catalytic</note>
    </ligand>
</feature>
<evidence type="ECO:0000256" key="11">
    <source>
        <dbReference type="ARBA" id="ARBA00023145"/>
    </source>
</evidence>
<feature type="domain" description="Peptidase M12A" evidence="19">
    <location>
        <begin position="132"/>
        <end position="331"/>
    </location>
</feature>
<evidence type="ECO:0000256" key="7">
    <source>
        <dbReference type="ARBA" id="ARBA00022729"/>
    </source>
</evidence>